<dbReference type="Proteomes" id="UP000066284">
    <property type="component" value="Chromosome 1"/>
</dbReference>
<dbReference type="Gene3D" id="1.20.1600.10">
    <property type="entry name" value="Outer membrane efflux proteins (OEP)"/>
    <property type="match status" value="1"/>
</dbReference>
<dbReference type="PANTHER" id="PTHR30026">
    <property type="entry name" value="OUTER MEMBRANE PROTEIN TOLC"/>
    <property type="match status" value="1"/>
</dbReference>
<feature type="coiled-coil region" evidence="8">
    <location>
        <begin position="224"/>
        <end position="251"/>
    </location>
</feature>
<dbReference type="STRING" id="1715989.NITINOP_0713"/>
<dbReference type="SUPFAM" id="SSF56954">
    <property type="entry name" value="Outer membrane efflux proteins (OEP)"/>
    <property type="match status" value="1"/>
</dbReference>
<evidence type="ECO:0000256" key="8">
    <source>
        <dbReference type="SAM" id="Coils"/>
    </source>
</evidence>
<keyword evidence="5" id="KW-0812">Transmembrane</keyword>
<reference evidence="10" key="1">
    <citation type="submission" date="2015-09" db="EMBL/GenBank/DDBJ databases">
        <authorList>
            <person name="Daims H."/>
        </authorList>
    </citation>
    <scope>NUCLEOTIDE SEQUENCE [LARGE SCALE GENOMIC DNA]</scope>
</reference>
<evidence type="ECO:0000313" key="10">
    <source>
        <dbReference type="Proteomes" id="UP000066284"/>
    </source>
</evidence>
<evidence type="ECO:0000256" key="3">
    <source>
        <dbReference type="ARBA" id="ARBA00022448"/>
    </source>
</evidence>
<evidence type="ECO:0000256" key="5">
    <source>
        <dbReference type="ARBA" id="ARBA00022692"/>
    </source>
</evidence>
<dbReference type="RefSeq" id="WP_162264684.1">
    <property type="nucleotide sequence ID" value="NZ_LN885086.1"/>
</dbReference>
<proteinExistence type="inferred from homology"/>
<keyword evidence="6" id="KW-0472">Membrane</keyword>
<dbReference type="GO" id="GO:0009279">
    <property type="term" value="C:cell outer membrane"/>
    <property type="evidence" value="ECO:0007669"/>
    <property type="project" value="UniProtKB-SubCell"/>
</dbReference>
<accession>A0A0S4KR62</accession>
<dbReference type="GO" id="GO:0015562">
    <property type="term" value="F:efflux transmembrane transporter activity"/>
    <property type="evidence" value="ECO:0007669"/>
    <property type="project" value="InterPro"/>
</dbReference>
<evidence type="ECO:0000256" key="4">
    <source>
        <dbReference type="ARBA" id="ARBA00022452"/>
    </source>
</evidence>
<dbReference type="KEGG" id="nio:NITINOP_0713"/>
<gene>
    <name evidence="9" type="ORF">NITINOP_0713</name>
</gene>
<evidence type="ECO:0000256" key="6">
    <source>
        <dbReference type="ARBA" id="ARBA00023136"/>
    </source>
</evidence>
<dbReference type="Pfam" id="PF02321">
    <property type="entry name" value="OEP"/>
    <property type="match status" value="2"/>
</dbReference>
<comment type="similarity">
    <text evidence="2">Belongs to the outer membrane factor (OMF) (TC 1.B.17) family.</text>
</comment>
<keyword evidence="10" id="KW-1185">Reference proteome</keyword>
<keyword evidence="8" id="KW-0175">Coiled coil</keyword>
<keyword evidence="7" id="KW-0998">Cell outer membrane</keyword>
<name>A0A0S4KR62_9BACT</name>
<dbReference type="InterPro" id="IPR051906">
    <property type="entry name" value="TolC-like"/>
</dbReference>
<comment type="subcellular location">
    <subcellularLocation>
        <location evidence="1">Cell outer membrane</location>
    </subcellularLocation>
</comment>
<evidence type="ECO:0000313" key="9">
    <source>
        <dbReference type="EMBL" id="CUQ65688.1"/>
    </source>
</evidence>
<dbReference type="AlphaFoldDB" id="A0A0S4KR62"/>
<dbReference type="InterPro" id="IPR003423">
    <property type="entry name" value="OMP_efflux"/>
</dbReference>
<dbReference type="GO" id="GO:0015288">
    <property type="term" value="F:porin activity"/>
    <property type="evidence" value="ECO:0007669"/>
    <property type="project" value="TreeGrafter"/>
</dbReference>
<evidence type="ECO:0000256" key="7">
    <source>
        <dbReference type="ARBA" id="ARBA00023237"/>
    </source>
</evidence>
<protein>
    <submittedName>
        <fullName evidence="9">Putative Outer membrane efflux protein</fullName>
    </submittedName>
</protein>
<evidence type="ECO:0000256" key="1">
    <source>
        <dbReference type="ARBA" id="ARBA00004442"/>
    </source>
</evidence>
<keyword evidence="3" id="KW-0813">Transport</keyword>
<dbReference type="GO" id="GO:1990281">
    <property type="term" value="C:efflux pump complex"/>
    <property type="evidence" value="ECO:0007669"/>
    <property type="project" value="TreeGrafter"/>
</dbReference>
<dbReference type="PANTHER" id="PTHR30026:SF20">
    <property type="entry name" value="OUTER MEMBRANE PROTEIN TOLC"/>
    <property type="match status" value="1"/>
</dbReference>
<sequence length="468" mass="51331">MALLQRARRISTIEGRRVIRTVAVACLAFFGFVASGGRVVGAEEPSGAGPPELRLSLRDAIEAAIDNNVNVRLLKERIAAAQAQADASLGALLPNVSGYVNGRSQTVNLAAFGLPMDQFANFGLTRSVTEPFQVYDARGTLVQNLFSLSLIQRWRAAKTGVDVASLEAEVTKRDVMATVGLLYMEALRADEAVKAREADIELSRQLLKLAQDRKAAGIATGLDVTREEVQLENHKQRLLMSQNERESARLNLLRALGISFDVRLTLTDELKLLPVESQRPEEALAAARAQRLELKAQETRQKLASLSLSSVAGERVPTLSLNGDYGWIGVKPEDAMATHSIGLTFSIPIFDGGQREARISETRSRVRQELIRMKDVSDQVTLEVRNALLTLESSIQQVAVAEKGMELALKELAFARDRFTAGLGTNIDVTNAQTSLERARDNQIEALFRFNASRINLARAKGEIEKLF</sequence>
<organism evidence="9 10">
    <name type="scientific">Candidatus Nitrospira inopinata</name>
    <dbReference type="NCBI Taxonomy" id="1715989"/>
    <lineage>
        <taxon>Bacteria</taxon>
        <taxon>Pseudomonadati</taxon>
        <taxon>Nitrospirota</taxon>
        <taxon>Nitrospiria</taxon>
        <taxon>Nitrospirales</taxon>
        <taxon>Nitrospiraceae</taxon>
        <taxon>Nitrospira</taxon>
    </lineage>
</organism>
<evidence type="ECO:0000256" key="2">
    <source>
        <dbReference type="ARBA" id="ARBA00007613"/>
    </source>
</evidence>
<keyword evidence="4" id="KW-1134">Transmembrane beta strand</keyword>
<dbReference type="EMBL" id="LN885086">
    <property type="protein sequence ID" value="CUQ65688.1"/>
    <property type="molecule type" value="Genomic_DNA"/>
</dbReference>